<proteinExistence type="predicted"/>
<dbReference type="InterPro" id="IPR009739">
    <property type="entry name" value="LprI-like_N"/>
</dbReference>
<evidence type="ECO:0000313" key="4">
    <source>
        <dbReference type="Proteomes" id="UP001442494"/>
    </source>
</evidence>
<feature type="domain" description="Lysozyme inhibitor LprI-like N-terminal" evidence="2">
    <location>
        <begin position="45"/>
        <end position="135"/>
    </location>
</feature>
<evidence type="ECO:0000259" key="2">
    <source>
        <dbReference type="Pfam" id="PF07007"/>
    </source>
</evidence>
<evidence type="ECO:0000313" key="3">
    <source>
        <dbReference type="EMBL" id="MEP0865325.1"/>
    </source>
</evidence>
<dbReference type="Proteomes" id="UP001442494">
    <property type="component" value="Unassembled WGS sequence"/>
</dbReference>
<dbReference type="PANTHER" id="PTHR39176:SF1">
    <property type="entry name" value="PERIPLASMIC PROTEIN"/>
    <property type="match status" value="1"/>
</dbReference>
<dbReference type="Pfam" id="PF07007">
    <property type="entry name" value="LprI"/>
    <property type="match status" value="1"/>
</dbReference>
<organism evidence="3 4">
    <name type="scientific">Funiculus sociatus GB2-A5</name>
    <dbReference type="NCBI Taxonomy" id="2933946"/>
    <lineage>
        <taxon>Bacteria</taxon>
        <taxon>Bacillati</taxon>
        <taxon>Cyanobacteriota</taxon>
        <taxon>Cyanophyceae</taxon>
        <taxon>Coleofasciculales</taxon>
        <taxon>Coleofasciculaceae</taxon>
        <taxon>Funiculus</taxon>
    </lineage>
</organism>
<gene>
    <name evidence="3" type="ORF">NDI37_12690</name>
</gene>
<comment type="caution">
    <text evidence="3">The sequence shown here is derived from an EMBL/GenBank/DDBJ whole genome shotgun (WGS) entry which is preliminary data.</text>
</comment>
<dbReference type="PANTHER" id="PTHR39176">
    <property type="entry name" value="PERIPLASMIC PROTEIN-RELATED"/>
    <property type="match status" value="1"/>
</dbReference>
<keyword evidence="1" id="KW-0732">Signal</keyword>
<reference evidence="3 4" key="1">
    <citation type="submission" date="2022-04" db="EMBL/GenBank/DDBJ databases">
        <title>Positive selection, recombination, and allopatry shape intraspecific diversity of widespread and dominant cyanobacteria.</title>
        <authorList>
            <person name="Wei J."/>
            <person name="Shu W."/>
            <person name="Hu C."/>
        </authorList>
    </citation>
    <scope>NUCLEOTIDE SEQUENCE [LARGE SCALE GENOMIC DNA]</scope>
    <source>
        <strain evidence="3 4">GB2-A5</strain>
    </source>
</reference>
<name>A0ABV0JQ07_9CYAN</name>
<feature type="signal peptide" evidence="1">
    <location>
        <begin position="1"/>
        <end position="28"/>
    </location>
</feature>
<evidence type="ECO:0000256" key="1">
    <source>
        <dbReference type="SAM" id="SignalP"/>
    </source>
</evidence>
<dbReference type="EMBL" id="JAMPKK010000024">
    <property type="protein sequence ID" value="MEP0865325.1"/>
    <property type="molecule type" value="Genomic_DNA"/>
</dbReference>
<accession>A0ABV0JQ07</accession>
<keyword evidence="4" id="KW-1185">Reference proteome</keyword>
<dbReference type="Gene3D" id="1.20.1270.180">
    <property type="match status" value="1"/>
</dbReference>
<sequence>MRQLLPVLPALVGVATLISLGTTAPAMADATTDVTGVHVAQRPNCNNPQTQAEMNACAGLSYQAADRRLNQVYQRLLPKLTSSRRQKLITAQQTWIKFRDSSCAFERSEVEGGTMEPMIYSGCLAETTRQRTAQLESYLVDTNK</sequence>
<feature type="chain" id="PRO_5046160331" evidence="1">
    <location>
        <begin position="29"/>
        <end position="144"/>
    </location>
</feature>
<protein>
    <submittedName>
        <fullName evidence="3">Lysozyme inhibitor LprI family protein</fullName>
    </submittedName>
</protein>